<dbReference type="PANTHER" id="PTHR47662">
    <property type="entry name" value="RING-TYPE DOMAIN-CONTAINING PROTEIN"/>
    <property type="match status" value="1"/>
</dbReference>
<reference evidence="4" key="2">
    <citation type="journal article" date="2024" name="Plant">
        <title>Genomic evolution and insights into agronomic trait innovations of Sesamum species.</title>
        <authorList>
            <person name="Miao H."/>
            <person name="Wang L."/>
            <person name="Qu L."/>
            <person name="Liu H."/>
            <person name="Sun Y."/>
            <person name="Le M."/>
            <person name="Wang Q."/>
            <person name="Wei S."/>
            <person name="Zheng Y."/>
            <person name="Lin W."/>
            <person name="Duan Y."/>
            <person name="Cao H."/>
            <person name="Xiong S."/>
            <person name="Wang X."/>
            <person name="Wei L."/>
            <person name="Li C."/>
            <person name="Ma Q."/>
            <person name="Ju M."/>
            <person name="Zhao R."/>
            <person name="Li G."/>
            <person name="Mu C."/>
            <person name="Tian Q."/>
            <person name="Mei H."/>
            <person name="Zhang T."/>
            <person name="Gao T."/>
            <person name="Zhang H."/>
        </authorList>
    </citation>
    <scope>NUCLEOTIDE SEQUENCE</scope>
    <source>
        <strain evidence="4">3651</strain>
    </source>
</reference>
<reference evidence="4" key="1">
    <citation type="submission" date="2020-06" db="EMBL/GenBank/DDBJ databases">
        <authorList>
            <person name="Li T."/>
            <person name="Hu X."/>
            <person name="Zhang T."/>
            <person name="Song X."/>
            <person name="Zhang H."/>
            <person name="Dai N."/>
            <person name="Sheng W."/>
            <person name="Hou X."/>
            <person name="Wei L."/>
        </authorList>
    </citation>
    <scope>NUCLEOTIDE SEQUENCE</scope>
    <source>
        <strain evidence="4">3651</strain>
        <tissue evidence="4">Leaf</tissue>
    </source>
</reference>
<dbReference type="EMBL" id="JACGWO010000004">
    <property type="protein sequence ID" value="KAK4428462.1"/>
    <property type="molecule type" value="Genomic_DNA"/>
</dbReference>
<keyword evidence="1" id="KW-0863">Zinc-finger</keyword>
<dbReference type="AlphaFoldDB" id="A0AAE2CNA6"/>
<dbReference type="Gene3D" id="3.30.40.10">
    <property type="entry name" value="Zinc/RING finger domain, C3HC4 (zinc finger)"/>
    <property type="match status" value="1"/>
</dbReference>
<proteinExistence type="predicted"/>
<dbReference type="Pfam" id="PF13639">
    <property type="entry name" value="zf-RING_2"/>
    <property type="match status" value="1"/>
</dbReference>
<dbReference type="InterPro" id="IPR001841">
    <property type="entry name" value="Znf_RING"/>
</dbReference>
<keyword evidence="1" id="KW-0862">Zinc</keyword>
<comment type="caution">
    <text evidence="4">The sequence shown here is derived from an EMBL/GenBank/DDBJ whole genome shotgun (WGS) entry which is preliminary data.</text>
</comment>
<dbReference type="SMART" id="SM00184">
    <property type="entry name" value="RING"/>
    <property type="match status" value="1"/>
</dbReference>
<feature type="transmembrane region" description="Helical" evidence="2">
    <location>
        <begin position="18"/>
        <end position="42"/>
    </location>
</feature>
<dbReference type="GO" id="GO:0008270">
    <property type="term" value="F:zinc ion binding"/>
    <property type="evidence" value="ECO:0007669"/>
    <property type="project" value="UniProtKB-KW"/>
</dbReference>
<keyword evidence="2" id="KW-1133">Transmembrane helix</keyword>
<feature type="domain" description="RING-type" evidence="3">
    <location>
        <begin position="75"/>
        <end position="119"/>
    </location>
</feature>
<dbReference type="Proteomes" id="UP001293254">
    <property type="component" value="Unassembled WGS sequence"/>
</dbReference>
<dbReference type="PROSITE" id="PS50089">
    <property type="entry name" value="ZF_RING_2"/>
    <property type="match status" value="1"/>
</dbReference>
<sequence>MSAGATKTFLGMQRRVRLFFSTLLPQALRFIILLICLTCKYYRRMSCHYKYMSTIEERSSKFICRRELNQDLWECAICLSEIRVGEEGRELKCQHVFHRGCLDRWLRYCNGPAACPLCRRAVLAAEVVADYKRVRNEEGNYELEKELALILLSTLHHRSCNEF</sequence>
<organism evidence="4 5">
    <name type="scientific">Sesamum alatum</name>
    <dbReference type="NCBI Taxonomy" id="300844"/>
    <lineage>
        <taxon>Eukaryota</taxon>
        <taxon>Viridiplantae</taxon>
        <taxon>Streptophyta</taxon>
        <taxon>Embryophyta</taxon>
        <taxon>Tracheophyta</taxon>
        <taxon>Spermatophyta</taxon>
        <taxon>Magnoliopsida</taxon>
        <taxon>eudicotyledons</taxon>
        <taxon>Gunneridae</taxon>
        <taxon>Pentapetalae</taxon>
        <taxon>asterids</taxon>
        <taxon>lamiids</taxon>
        <taxon>Lamiales</taxon>
        <taxon>Pedaliaceae</taxon>
        <taxon>Sesamum</taxon>
    </lineage>
</organism>
<protein>
    <submittedName>
        <fullName evidence="4">E3 ubiquitin-protein ligase XERICO</fullName>
    </submittedName>
</protein>
<gene>
    <name evidence="4" type="ORF">Salat_1145800</name>
</gene>
<dbReference type="InterPro" id="IPR013083">
    <property type="entry name" value="Znf_RING/FYVE/PHD"/>
</dbReference>
<evidence type="ECO:0000313" key="4">
    <source>
        <dbReference type="EMBL" id="KAK4428462.1"/>
    </source>
</evidence>
<keyword evidence="2" id="KW-0812">Transmembrane</keyword>
<dbReference type="PANTHER" id="PTHR47662:SF2">
    <property type="entry name" value="RING-H2 FINGER PROTEIN ATL57-LIKE"/>
    <property type="match status" value="1"/>
</dbReference>
<keyword evidence="5" id="KW-1185">Reference proteome</keyword>
<accession>A0AAE2CNA6</accession>
<dbReference type="SUPFAM" id="SSF57850">
    <property type="entry name" value="RING/U-box"/>
    <property type="match status" value="1"/>
</dbReference>
<keyword evidence="1" id="KW-0479">Metal-binding</keyword>
<name>A0AAE2CNA6_9LAMI</name>
<keyword evidence="2" id="KW-0472">Membrane</keyword>
<evidence type="ECO:0000256" key="2">
    <source>
        <dbReference type="SAM" id="Phobius"/>
    </source>
</evidence>
<evidence type="ECO:0000259" key="3">
    <source>
        <dbReference type="PROSITE" id="PS50089"/>
    </source>
</evidence>
<evidence type="ECO:0000256" key="1">
    <source>
        <dbReference type="PROSITE-ProRule" id="PRU00175"/>
    </source>
</evidence>
<evidence type="ECO:0000313" key="5">
    <source>
        <dbReference type="Proteomes" id="UP001293254"/>
    </source>
</evidence>